<dbReference type="Gene3D" id="3.40.50.1390">
    <property type="entry name" value="Resolvase, N-terminal catalytic domain"/>
    <property type="match status" value="1"/>
</dbReference>
<dbReference type="InterPro" id="IPR025827">
    <property type="entry name" value="Zn_ribbon_recom_dom"/>
</dbReference>
<dbReference type="PROSITE" id="PS51737">
    <property type="entry name" value="RECOMBINASE_DNA_BIND"/>
    <property type="match status" value="1"/>
</dbReference>
<dbReference type="PROSITE" id="PS51736">
    <property type="entry name" value="RECOMBINASES_3"/>
    <property type="match status" value="1"/>
</dbReference>
<evidence type="ECO:0000256" key="1">
    <source>
        <dbReference type="SAM" id="Coils"/>
    </source>
</evidence>
<keyword evidence="1" id="KW-0175">Coiled coil</keyword>
<dbReference type="Gene3D" id="3.90.1750.20">
    <property type="entry name" value="Putative Large Serine Recombinase, Chain B, Domain 2"/>
    <property type="match status" value="1"/>
</dbReference>
<dbReference type="GO" id="GO:0003677">
    <property type="term" value="F:DNA binding"/>
    <property type="evidence" value="ECO:0007669"/>
    <property type="project" value="InterPro"/>
</dbReference>
<dbReference type="SMART" id="SM00857">
    <property type="entry name" value="Resolvase"/>
    <property type="match status" value="1"/>
</dbReference>
<evidence type="ECO:0000313" key="4">
    <source>
        <dbReference type="EMBL" id="OUM85657.1"/>
    </source>
</evidence>
<evidence type="ECO:0000259" key="2">
    <source>
        <dbReference type="PROSITE" id="PS51736"/>
    </source>
</evidence>
<dbReference type="Pfam" id="PF13408">
    <property type="entry name" value="Zn_ribbon_recom"/>
    <property type="match status" value="1"/>
</dbReference>
<dbReference type="AlphaFoldDB" id="A0A1Y3PHM1"/>
<dbReference type="PANTHER" id="PTHR30461:SF23">
    <property type="entry name" value="DNA RECOMBINASE-RELATED"/>
    <property type="match status" value="1"/>
</dbReference>
<dbReference type="Pfam" id="PF07508">
    <property type="entry name" value="Recombinase"/>
    <property type="match status" value="1"/>
</dbReference>
<gene>
    <name evidence="4" type="ORF">BAA01_09300</name>
</gene>
<dbReference type="InterPro" id="IPR036162">
    <property type="entry name" value="Resolvase-like_N_sf"/>
</dbReference>
<dbReference type="CDD" id="cd00338">
    <property type="entry name" value="Ser_Recombinase"/>
    <property type="match status" value="1"/>
</dbReference>
<dbReference type="InterPro" id="IPR038109">
    <property type="entry name" value="DNA_bind_recomb_sf"/>
</dbReference>
<accession>A0A1Y3PHM1</accession>
<name>A0A1Y3PHM1_9BACI</name>
<evidence type="ECO:0000259" key="3">
    <source>
        <dbReference type="PROSITE" id="PS51737"/>
    </source>
</evidence>
<dbReference type="SUPFAM" id="SSF53041">
    <property type="entry name" value="Resolvase-like"/>
    <property type="match status" value="1"/>
</dbReference>
<reference evidence="5" key="1">
    <citation type="submission" date="2016-06" db="EMBL/GenBank/DDBJ databases">
        <authorList>
            <person name="Nascimento L."/>
            <person name="Pereira R.V."/>
            <person name="Martins L.F."/>
            <person name="Quaggio R.B."/>
            <person name="Silva A.M."/>
            <person name="Setubal J.C."/>
        </authorList>
    </citation>
    <scope>NUCLEOTIDE SEQUENCE [LARGE SCALE GENOMIC DNA]</scope>
</reference>
<evidence type="ECO:0000313" key="5">
    <source>
        <dbReference type="Proteomes" id="UP000196475"/>
    </source>
</evidence>
<dbReference type="Pfam" id="PF00239">
    <property type="entry name" value="Resolvase"/>
    <property type="match status" value="1"/>
</dbReference>
<dbReference type="InterPro" id="IPR006119">
    <property type="entry name" value="Resolv_N"/>
</dbReference>
<evidence type="ECO:0008006" key="6">
    <source>
        <dbReference type="Google" id="ProtNLM"/>
    </source>
</evidence>
<comment type="caution">
    <text evidence="4">The sequence shown here is derived from an EMBL/GenBank/DDBJ whole genome shotgun (WGS) entry which is preliminary data.</text>
</comment>
<feature type="coiled-coil region" evidence="1">
    <location>
        <begin position="430"/>
        <end position="484"/>
    </location>
</feature>
<feature type="domain" description="Recombinase" evidence="3">
    <location>
        <begin position="161"/>
        <end position="299"/>
    </location>
</feature>
<feature type="domain" description="Resolvase/invertase-type recombinase catalytic" evidence="2">
    <location>
        <begin position="6"/>
        <end position="153"/>
    </location>
</feature>
<proteinExistence type="predicted"/>
<dbReference type="EMBL" id="LZRT01000098">
    <property type="protein sequence ID" value="OUM85657.1"/>
    <property type="molecule type" value="Genomic_DNA"/>
</dbReference>
<dbReference type="PANTHER" id="PTHR30461">
    <property type="entry name" value="DNA-INVERTASE FROM LAMBDOID PROPHAGE"/>
    <property type="match status" value="1"/>
</dbReference>
<dbReference type="Proteomes" id="UP000196475">
    <property type="component" value="Unassembled WGS sequence"/>
</dbReference>
<organism evidence="4 5">
    <name type="scientific">Bacillus thermozeamaize</name>
    <dbReference type="NCBI Taxonomy" id="230954"/>
    <lineage>
        <taxon>Bacteria</taxon>
        <taxon>Bacillati</taxon>
        <taxon>Bacillota</taxon>
        <taxon>Bacilli</taxon>
        <taxon>Bacillales</taxon>
        <taxon>Bacillaceae</taxon>
        <taxon>Bacillus</taxon>
    </lineage>
</organism>
<dbReference type="InterPro" id="IPR050639">
    <property type="entry name" value="SSR_resolvase"/>
</dbReference>
<sequence length="519" mass="59704">MTAKNRAVAYVRVSTKRESQKDSPEHQKAAIEAYASELGLDIINTYEDRDTATSIVARPEVQKMVADAQKGLFDTILFSSLSRFSRDALDSISLKRMLVNALGIRLISIEDLYDSAKDDNEMLFGIVSIVNQKQSEQIGIASRRGIRQSALKGNFTGSRAPYGYKKVIVNGRKTLEVVPEQAKVVQMIFDLYVNQKMGEKEIVKYLNEKGIPSAKGGTWGVTSVQYILQNEVYTGRNVFCKYTVVKVYDDISDMHNRRRKLVRRETSEWERTEFRTHEPIIDDEMFDKAQKIRLIRGGGMRGGRKKFSNVFAKMIFCKHCGSAMVSMSGKGSEKYRYLVCSRRRRHGDAGCHNNKWVPYYPFRDDLIGMLVDRLSKAIDSESLADEAAKSATIDERDFEKEISHIQRKIQDNRRLLFEIRRQNMLGEIDNEQYAFEREQYEHEIEKLEKKLDELEKKKADADDKERLKAEIKEAIDELTSIESYDDTEKTRIILSKMIERITVDVDGNIDVYTPLGKIL</sequence>
<dbReference type="GO" id="GO:0000150">
    <property type="term" value="F:DNA strand exchange activity"/>
    <property type="evidence" value="ECO:0007669"/>
    <property type="project" value="InterPro"/>
</dbReference>
<protein>
    <recommendedName>
        <fullName evidence="6">Serine recombinase</fullName>
    </recommendedName>
</protein>
<dbReference type="InterPro" id="IPR011109">
    <property type="entry name" value="DNA_bind_recombinase_dom"/>
</dbReference>